<reference evidence="3" key="1">
    <citation type="submission" date="2022-11" db="UniProtKB">
        <authorList>
            <consortium name="WormBaseParasite"/>
        </authorList>
    </citation>
    <scope>IDENTIFICATION</scope>
</reference>
<organism evidence="2 3">
    <name type="scientific">Meloidogyne incognita</name>
    <name type="common">Southern root-knot nematode worm</name>
    <name type="synonym">Oxyuris incognita</name>
    <dbReference type="NCBI Taxonomy" id="6306"/>
    <lineage>
        <taxon>Eukaryota</taxon>
        <taxon>Metazoa</taxon>
        <taxon>Ecdysozoa</taxon>
        <taxon>Nematoda</taxon>
        <taxon>Chromadorea</taxon>
        <taxon>Rhabditida</taxon>
        <taxon>Tylenchina</taxon>
        <taxon>Tylenchomorpha</taxon>
        <taxon>Tylenchoidea</taxon>
        <taxon>Meloidogynidae</taxon>
        <taxon>Meloidogyninae</taxon>
        <taxon>Meloidogyne</taxon>
        <taxon>Meloidogyne incognita group</taxon>
    </lineage>
</organism>
<evidence type="ECO:0000313" key="2">
    <source>
        <dbReference type="Proteomes" id="UP000887563"/>
    </source>
</evidence>
<dbReference type="Pfam" id="PF25578">
    <property type="entry name" value="EF-hand_STIM1"/>
    <property type="match status" value="1"/>
</dbReference>
<evidence type="ECO:0000313" key="3">
    <source>
        <dbReference type="WBParaSite" id="Minc3s00585g14674"/>
    </source>
</evidence>
<evidence type="ECO:0000259" key="1">
    <source>
        <dbReference type="Pfam" id="PF25578"/>
    </source>
</evidence>
<feature type="domain" description="STIM1/2 EF-hand" evidence="1">
    <location>
        <begin position="5"/>
        <end position="62"/>
    </location>
</feature>
<keyword evidence="2" id="KW-1185">Reference proteome</keyword>
<protein>
    <recommendedName>
        <fullName evidence="1">STIM1/2 EF-hand domain-containing protein</fullName>
    </recommendedName>
</protein>
<accession>A0A914LKU8</accession>
<dbReference type="Proteomes" id="UP000887563">
    <property type="component" value="Unplaced"/>
</dbReference>
<name>A0A914LKU8_MELIC</name>
<sequence length="72" mass="8329">MTKNIQITSEDEKLRDQEGYLAIKAIHGVLDNDQSGSIERYESADFLTEDLKFGESEREKKRKKLFTGMMSQ</sequence>
<dbReference type="InterPro" id="IPR057835">
    <property type="entry name" value="EF-hand_STIM1/2"/>
</dbReference>
<dbReference type="AlphaFoldDB" id="A0A914LKU8"/>
<proteinExistence type="predicted"/>
<dbReference type="WBParaSite" id="Minc3s00585g14674">
    <property type="protein sequence ID" value="Minc3s00585g14674"/>
    <property type="gene ID" value="Minc3s00585g14674"/>
</dbReference>
<dbReference type="Gene3D" id="1.10.238.180">
    <property type="match status" value="1"/>
</dbReference>